<sequence length="56" mass="6115">MVGIAEAARIMGIGRSKLYTEISEARLKVRKAGKRTLIAVADIEAWCRDLPNTGDV</sequence>
<proteinExistence type="predicted"/>
<evidence type="ECO:0000313" key="3">
    <source>
        <dbReference type="Proteomes" id="UP000321062"/>
    </source>
</evidence>
<feature type="domain" description="Helix-turn-helix" evidence="1">
    <location>
        <begin position="3"/>
        <end position="46"/>
    </location>
</feature>
<organism evidence="2 3">
    <name type="scientific">Paradevosia tibetensis</name>
    <dbReference type="NCBI Taxonomy" id="1447062"/>
    <lineage>
        <taxon>Bacteria</taxon>
        <taxon>Pseudomonadati</taxon>
        <taxon>Pseudomonadota</taxon>
        <taxon>Alphaproteobacteria</taxon>
        <taxon>Hyphomicrobiales</taxon>
        <taxon>Devosiaceae</taxon>
        <taxon>Paradevosia</taxon>
    </lineage>
</organism>
<protein>
    <submittedName>
        <fullName evidence="2">Helix-turn-helix domain-containing protein</fullName>
    </submittedName>
</protein>
<name>A0A5B9DUC9_9HYPH</name>
<dbReference type="AlphaFoldDB" id="A0A5B9DUC9"/>
<evidence type="ECO:0000313" key="2">
    <source>
        <dbReference type="EMBL" id="QEE22672.1"/>
    </source>
</evidence>
<dbReference type="InterPro" id="IPR041657">
    <property type="entry name" value="HTH_17"/>
</dbReference>
<gene>
    <name evidence="2" type="ORF">FNA67_02890</name>
</gene>
<keyword evidence="3" id="KW-1185">Reference proteome</keyword>
<evidence type="ECO:0000259" key="1">
    <source>
        <dbReference type="Pfam" id="PF12728"/>
    </source>
</evidence>
<reference evidence="2 3" key="1">
    <citation type="journal article" date="2015" name="Int. J. Syst. Evol. Microbiol.">
        <title>Youhaiella tibetensis gen. nov., sp. nov., isolated from subsurface sediment.</title>
        <authorList>
            <person name="Wang Y.X."/>
            <person name="Huang F.Q."/>
            <person name="Nogi Y."/>
            <person name="Pang S.J."/>
            <person name="Wang P.K."/>
            <person name="Lv J."/>
        </authorList>
    </citation>
    <scope>NUCLEOTIDE SEQUENCE [LARGE SCALE GENOMIC DNA]</scope>
    <source>
        <strain evidence="3">fig4</strain>
    </source>
</reference>
<dbReference type="KEGG" id="yti:FNA67_02890"/>
<dbReference type="OrthoDB" id="7867776at2"/>
<accession>A0A5B9DUC9</accession>
<dbReference type="EMBL" id="CP041690">
    <property type="protein sequence ID" value="QEE22672.1"/>
    <property type="molecule type" value="Genomic_DNA"/>
</dbReference>
<dbReference type="Pfam" id="PF12728">
    <property type="entry name" value="HTH_17"/>
    <property type="match status" value="1"/>
</dbReference>
<dbReference type="Proteomes" id="UP000321062">
    <property type="component" value="Chromosome"/>
</dbReference>